<sequence>MKYKISLDGISSEMLNGFFVDWPNPPNPQTHLQLLKNSSNVVIAIDESTNQVVGFITAISDGVLSAYIPLLEVLPAYKNKGIGKELVSRMLKELNHIYMIDLCCDDDLVPYYEKFGMFRTNGMIYRNYSRQSGNKDE</sequence>
<keyword evidence="5" id="KW-1185">Reference proteome</keyword>
<evidence type="ECO:0000256" key="1">
    <source>
        <dbReference type="ARBA" id="ARBA00022679"/>
    </source>
</evidence>
<evidence type="ECO:0000256" key="2">
    <source>
        <dbReference type="ARBA" id="ARBA00023315"/>
    </source>
</evidence>
<keyword evidence="2" id="KW-0012">Acyltransferase</keyword>
<reference evidence="4 5" key="1">
    <citation type="submission" date="2023-07" db="EMBL/GenBank/DDBJ databases">
        <title>Genomic Encyclopedia of Type Strains, Phase IV (KMG-IV): sequencing the most valuable type-strain genomes for metagenomic binning, comparative biology and taxonomic classification.</title>
        <authorList>
            <person name="Goeker M."/>
        </authorList>
    </citation>
    <scope>NUCLEOTIDE SEQUENCE [LARGE SCALE GENOMIC DNA]</scope>
    <source>
        <strain evidence="4 5">DSM 27848</strain>
    </source>
</reference>
<name>A0ABU0D3K9_9BACI</name>
<keyword evidence="1" id="KW-0808">Transferase</keyword>
<evidence type="ECO:0000313" key="5">
    <source>
        <dbReference type="Proteomes" id="UP001232343"/>
    </source>
</evidence>
<dbReference type="SUPFAM" id="SSF55729">
    <property type="entry name" value="Acyl-CoA N-acyltransferases (Nat)"/>
    <property type="match status" value="1"/>
</dbReference>
<organism evidence="4 5">
    <name type="scientific">Lederbergia wuyishanensis</name>
    <dbReference type="NCBI Taxonomy" id="1347903"/>
    <lineage>
        <taxon>Bacteria</taxon>
        <taxon>Bacillati</taxon>
        <taxon>Bacillota</taxon>
        <taxon>Bacilli</taxon>
        <taxon>Bacillales</taxon>
        <taxon>Bacillaceae</taxon>
        <taxon>Lederbergia</taxon>
    </lineage>
</organism>
<feature type="domain" description="N-acetyltransferase" evidence="3">
    <location>
        <begin position="1"/>
        <end position="137"/>
    </location>
</feature>
<evidence type="ECO:0000313" key="4">
    <source>
        <dbReference type="EMBL" id="MDQ0342998.1"/>
    </source>
</evidence>
<accession>A0ABU0D3K9</accession>
<comment type="caution">
    <text evidence="4">The sequence shown here is derived from an EMBL/GenBank/DDBJ whole genome shotgun (WGS) entry which is preliminary data.</text>
</comment>
<proteinExistence type="predicted"/>
<gene>
    <name evidence="4" type="ORF">J2S14_001812</name>
</gene>
<dbReference type="RefSeq" id="WP_244681435.1">
    <property type="nucleotide sequence ID" value="NZ_JALIRM010000005.1"/>
</dbReference>
<dbReference type="Proteomes" id="UP001232343">
    <property type="component" value="Unassembled WGS sequence"/>
</dbReference>
<dbReference type="InterPro" id="IPR045039">
    <property type="entry name" value="NSI-like"/>
</dbReference>
<dbReference type="EMBL" id="JAUSUO010000003">
    <property type="protein sequence ID" value="MDQ0342998.1"/>
    <property type="molecule type" value="Genomic_DNA"/>
</dbReference>
<dbReference type="PROSITE" id="PS51186">
    <property type="entry name" value="GNAT"/>
    <property type="match status" value="1"/>
</dbReference>
<dbReference type="PANTHER" id="PTHR43626:SF4">
    <property type="entry name" value="GCN5-RELATED N-ACETYLTRANSFERASE 2, CHLOROPLASTIC"/>
    <property type="match status" value="1"/>
</dbReference>
<dbReference type="InterPro" id="IPR016181">
    <property type="entry name" value="Acyl_CoA_acyltransferase"/>
</dbReference>
<dbReference type="CDD" id="cd04301">
    <property type="entry name" value="NAT_SF"/>
    <property type="match status" value="1"/>
</dbReference>
<evidence type="ECO:0000259" key="3">
    <source>
        <dbReference type="PROSITE" id="PS51186"/>
    </source>
</evidence>
<dbReference type="Gene3D" id="3.40.630.30">
    <property type="match status" value="1"/>
</dbReference>
<dbReference type="PANTHER" id="PTHR43626">
    <property type="entry name" value="ACYL-COA N-ACYLTRANSFERASE"/>
    <property type="match status" value="1"/>
</dbReference>
<protein>
    <submittedName>
        <fullName evidence="4">Ribosomal protein S18 acetylase RimI-like enzyme</fullName>
    </submittedName>
</protein>
<dbReference type="InterPro" id="IPR000182">
    <property type="entry name" value="GNAT_dom"/>
</dbReference>
<dbReference type="Pfam" id="PF00583">
    <property type="entry name" value="Acetyltransf_1"/>
    <property type="match status" value="1"/>
</dbReference>